<feature type="domain" description="N-acetyltransferase" evidence="1">
    <location>
        <begin position="113"/>
        <end position="256"/>
    </location>
</feature>
<dbReference type="GO" id="GO:0016747">
    <property type="term" value="F:acyltransferase activity, transferring groups other than amino-acyl groups"/>
    <property type="evidence" value="ECO:0007669"/>
    <property type="project" value="InterPro"/>
</dbReference>
<dbReference type="InterPro" id="IPR000182">
    <property type="entry name" value="GNAT_dom"/>
</dbReference>
<dbReference type="EMBL" id="DVNM01000027">
    <property type="protein sequence ID" value="HIU69288.1"/>
    <property type="molecule type" value="Genomic_DNA"/>
</dbReference>
<protein>
    <submittedName>
        <fullName evidence="2">GNAT family N-acetyltransferase</fullName>
    </submittedName>
</protein>
<dbReference type="AlphaFoldDB" id="A0A9D1SNV3"/>
<dbReference type="InterPro" id="IPR016181">
    <property type="entry name" value="Acyl_CoA_acyltransferase"/>
</dbReference>
<dbReference type="CDD" id="cd04301">
    <property type="entry name" value="NAT_SF"/>
    <property type="match status" value="1"/>
</dbReference>
<organism evidence="2 3">
    <name type="scientific">Candidatus Scybalenecus merdavium</name>
    <dbReference type="NCBI Taxonomy" id="2840939"/>
    <lineage>
        <taxon>Bacteria</taxon>
        <taxon>Bacillati</taxon>
        <taxon>Bacillota</taxon>
        <taxon>Clostridia</taxon>
        <taxon>Eubacteriales</taxon>
        <taxon>Oscillospiraceae</taxon>
        <taxon>Oscillospiraceae incertae sedis</taxon>
        <taxon>Candidatus Scybalenecus</taxon>
    </lineage>
</organism>
<evidence type="ECO:0000313" key="3">
    <source>
        <dbReference type="Proteomes" id="UP000824125"/>
    </source>
</evidence>
<accession>A0A9D1SNV3</accession>
<comment type="caution">
    <text evidence="2">The sequence shown here is derived from an EMBL/GenBank/DDBJ whole genome shotgun (WGS) entry which is preliminary data.</text>
</comment>
<evidence type="ECO:0000313" key="2">
    <source>
        <dbReference type="EMBL" id="HIU69288.1"/>
    </source>
</evidence>
<dbReference type="Gene3D" id="3.40.630.30">
    <property type="match status" value="1"/>
</dbReference>
<reference evidence="2" key="2">
    <citation type="journal article" date="2021" name="PeerJ">
        <title>Extensive microbial diversity within the chicken gut microbiome revealed by metagenomics and culture.</title>
        <authorList>
            <person name="Gilroy R."/>
            <person name="Ravi A."/>
            <person name="Getino M."/>
            <person name="Pursley I."/>
            <person name="Horton D.L."/>
            <person name="Alikhan N.F."/>
            <person name="Baker D."/>
            <person name="Gharbi K."/>
            <person name="Hall N."/>
            <person name="Watson M."/>
            <person name="Adriaenssens E.M."/>
            <person name="Foster-Nyarko E."/>
            <person name="Jarju S."/>
            <person name="Secka A."/>
            <person name="Antonio M."/>
            <person name="Oren A."/>
            <person name="Chaudhuri R.R."/>
            <person name="La Ragione R."/>
            <person name="Hildebrand F."/>
            <person name="Pallen M.J."/>
        </authorList>
    </citation>
    <scope>NUCLEOTIDE SEQUENCE</scope>
    <source>
        <strain evidence="2">CHK176-6737</strain>
    </source>
</reference>
<evidence type="ECO:0000259" key="1">
    <source>
        <dbReference type="PROSITE" id="PS51186"/>
    </source>
</evidence>
<sequence>MTNADVLKVALRQSALESGCAPEDFLSGKNKVVLSQKVQGARAYLDLPFFCDLTTYGSGVVASVSPAICREVQAYLDARPAFAGFEMPALHELDTVLKPHGMCVCFMAEYFLPDISRLAVQNCAFTLRLLTPEQFAPYYLPQWSNALCAERRSLDMLAVGAFDGGRLIGLAGASADCETMWQIGVDVLPPYRRRGVASALTSRLAQEILARGRVPFYCCAWSNIASARNAQKSGFSPAWVQVTAKSRQFTKELLQKQKK</sequence>
<dbReference type="SUPFAM" id="SSF55729">
    <property type="entry name" value="Acyl-CoA N-acyltransferases (Nat)"/>
    <property type="match status" value="1"/>
</dbReference>
<name>A0A9D1SNV3_9FIRM</name>
<dbReference type="Proteomes" id="UP000824125">
    <property type="component" value="Unassembled WGS sequence"/>
</dbReference>
<gene>
    <name evidence="2" type="ORF">IAD23_04945</name>
</gene>
<dbReference type="PROSITE" id="PS51186">
    <property type="entry name" value="GNAT"/>
    <property type="match status" value="1"/>
</dbReference>
<proteinExistence type="predicted"/>
<reference evidence="2" key="1">
    <citation type="submission" date="2020-10" db="EMBL/GenBank/DDBJ databases">
        <authorList>
            <person name="Gilroy R."/>
        </authorList>
    </citation>
    <scope>NUCLEOTIDE SEQUENCE</scope>
    <source>
        <strain evidence="2">CHK176-6737</strain>
    </source>
</reference>
<dbReference type="Pfam" id="PF00583">
    <property type="entry name" value="Acetyltransf_1"/>
    <property type="match status" value="1"/>
</dbReference>